<feature type="transmembrane region" description="Helical" evidence="7">
    <location>
        <begin position="53"/>
        <end position="74"/>
    </location>
</feature>
<evidence type="ECO:0000256" key="3">
    <source>
        <dbReference type="ARBA" id="ARBA00022448"/>
    </source>
</evidence>
<keyword evidence="3" id="KW-0813">Transport</keyword>
<evidence type="ECO:0000256" key="6">
    <source>
        <dbReference type="ARBA" id="ARBA00023136"/>
    </source>
</evidence>
<dbReference type="PRINTS" id="PR01035">
    <property type="entry name" value="TCRTETA"/>
</dbReference>
<evidence type="ECO:0000313" key="9">
    <source>
        <dbReference type="EMBL" id="KAJ5177173.1"/>
    </source>
</evidence>
<comment type="subcellular location">
    <subcellularLocation>
        <location evidence="1">Membrane</location>
        <topology evidence="1">Multi-pass membrane protein</topology>
    </subcellularLocation>
</comment>
<gene>
    <name evidence="9" type="ORF">N7482_003050</name>
</gene>
<feature type="domain" description="Major facilitator superfamily (MFS) profile" evidence="8">
    <location>
        <begin position="1"/>
        <end position="411"/>
    </location>
</feature>
<dbReference type="GO" id="GO:0022857">
    <property type="term" value="F:transmembrane transporter activity"/>
    <property type="evidence" value="ECO:0007669"/>
    <property type="project" value="InterPro"/>
</dbReference>
<organism evidence="9 10">
    <name type="scientific">Penicillium canariense</name>
    <dbReference type="NCBI Taxonomy" id="189055"/>
    <lineage>
        <taxon>Eukaryota</taxon>
        <taxon>Fungi</taxon>
        <taxon>Dikarya</taxon>
        <taxon>Ascomycota</taxon>
        <taxon>Pezizomycotina</taxon>
        <taxon>Eurotiomycetes</taxon>
        <taxon>Eurotiomycetidae</taxon>
        <taxon>Eurotiales</taxon>
        <taxon>Aspergillaceae</taxon>
        <taxon>Penicillium</taxon>
    </lineage>
</organism>
<feature type="transmembrane region" description="Helical" evidence="7">
    <location>
        <begin position="306"/>
        <end position="325"/>
    </location>
</feature>
<proteinExistence type="inferred from homology"/>
<evidence type="ECO:0000256" key="5">
    <source>
        <dbReference type="ARBA" id="ARBA00022989"/>
    </source>
</evidence>
<dbReference type="SUPFAM" id="SSF103473">
    <property type="entry name" value="MFS general substrate transporter"/>
    <property type="match status" value="1"/>
</dbReference>
<dbReference type="OrthoDB" id="5086884at2759"/>
<feature type="transmembrane region" description="Helical" evidence="7">
    <location>
        <begin position="20"/>
        <end position="41"/>
    </location>
</feature>
<evidence type="ECO:0000256" key="7">
    <source>
        <dbReference type="SAM" id="Phobius"/>
    </source>
</evidence>
<dbReference type="InterPro" id="IPR011701">
    <property type="entry name" value="MFS"/>
</dbReference>
<feature type="transmembrane region" description="Helical" evidence="7">
    <location>
        <begin position="281"/>
        <end position="300"/>
    </location>
</feature>
<name>A0A9W9IGB7_9EURO</name>
<keyword evidence="10" id="KW-1185">Reference proteome</keyword>
<evidence type="ECO:0000259" key="8">
    <source>
        <dbReference type="PROSITE" id="PS50850"/>
    </source>
</evidence>
<dbReference type="GO" id="GO:0016020">
    <property type="term" value="C:membrane"/>
    <property type="evidence" value="ECO:0007669"/>
    <property type="project" value="UniProtKB-SubCell"/>
</dbReference>
<evidence type="ECO:0000256" key="1">
    <source>
        <dbReference type="ARBA" id="ARBA00004141"/>
    </source>
</evidence>
<keyword evidence="6 7" id="KW-0472">Membrane</keyword>
<feature type="transmembrane region" description="Helical" evidence="7">
    <location>
        <begin position="137"/>
        <end position="158"/>
    </location>
</feature>
<dbReference type="InterPro" id="IPR036259">
    <property type="entry name" value="MFS_trans_sf"/>
</dbReference>
<feature type="transmembrane region" description="Helical" evidence="7">
    <location>
        <begin position="248"/>
        <end position="269"/>
    </location>
</feature>
<evidence type="ECO:0000313" key="10">
    <source>
        <dbReference type="Proteomes" id="UP001149163"/>
    </source>
</evidence>
<dbReference type="InterPro" id="IPR001958">
    <property type="entry name" value="Tet-R_TetA/multi-R_MdtG-like"/>
</dbReference>
<keyword evidence="4 7" id="KW-0812">Transmembrane</keyword>
<protein>
    <recommendedName>
        <fullName evidence="8">Major facilitator superfamily (MFS) profile domain-containing protein</fullName>
    </recommendedName>
</protein>
<dbReference type="PANTHER" id="PTHR23506">
    <property type="entry name" value="GH10249P"/>
    <property type="match status" value="1"/>
</dbReference>
<dbReference type="RefSeq" id="XP_056548781.1">
    <property type="nucleotide sequence ID" value="XM_056685175.1"/>
</dbReference>
<comment type="caution">
    <text evidence="9">The sequence shown here is derived from an EMBL/GenBank/DDBJ whole genome shotgun (WGS) entry which is preliminary data.</text>
</comment>
<reference evidence="9" key="1">
    <citation type="submission" date="2022-11" db="EMBL/GenBank/DDBJ databases">
        <authorList>
            <person name="Petersen C."/>
        </authorList>
    </citation>
    <scope>NUCLEOTIDE SEQUENCE</scope>
    <source>
        <strain evidence="9">IBT 26290</strain>
    </source>
</reference>
<feature type="transmembrane region" description="Helical" evidence="7">
    <location>
        <begin position="217"/>
        <end position="242"/>
    </location>
</feature>
<evidence type="ECO:0000256" key="4">
    <source>
        <dbReference type="ARBA" id="ARBA00022692"/>
    </source>
</evidence>
<dbReference type="Pfam" id="PF07690">
    <property type="entry name" value="MFS_1"/>
    <property type="match status" value="1"/>
</dbReference>
<dbReference type="Proteomes" id="UP001149163">
    <property type="component" value="Unassembled WGS sequence"/>
</dbReference>
<dbReference type="CDD" id="cd17325">
    <property type="entry name" value="MFS_MdtG_SLC18_like"/>
    <property type="match status" value="1"/>
</dbReference>
<dbReference type="PROSITE" id="PS50850">
    <property type="entry name" value="MFS"/>
    <property type="match status" value="1"/>
</dbReference>
<comment type="similarity">
    <text evidence="2">Belongs to the major facilitator superfamily. Vesicular transporter family.</text>
</comment>
<feature type="transmembrane region" description="Helical" evidence="7">
    <location>
        <begin position="391"/>
        <end position="410"/>
    </location>
</feature>
<dbReference type="AlphaFoldDB" id="A0A9W9IGB7"/>
<sequence length="426" mass="45713">MPTTLVSRAGVQFKDLEYWNSALLISMAASALVCSPVFGYLVDLSGTRQGPYLFGLILLSASMAIFTVAHSVLWYTIARALQGAATAMVTVTGLAIVTDSVDKRNLGQMIGYIGTAMTLGFVSGPLLGGIVFKTGGFYAVFGMAFGILTLDFFLRLAVVEKQVAARWLNETERPLMAGSPVGGQAHYETELSRNATVKHPTSKGTFALFKLLGQPRILISLWAVIVSNIIVSAFDATLTIFVQKLFHWEVLGAGLIFLPGASAAVLQPFFGYLSDRLGSRIIAFTSFALLSPTLICLRFVNQDTTLHIAILCLILASVGMCVDLSEPAIMVEIQRALDDMEANEPGVFGDKGAIAQAFSLQSMAHFGGLAIGPMVGGFVSFHFGWNVMTLVLGLLALVTAVPMLWLSSVVEEGRNRDAERQPLLTT</sequence>
<dbReference type="Gene3D" id="1.20.1250.20">
    <property type="entry name" value="MFS general substrate transporter like domains"/>
    <property type="match status" value="2"/>
</dbReference>
<dbReference type="PANTHER" id="PTHR23506:SF29">
    <property type="entry name" value="TRANSPORTER, PUTATIVE (AFU_ORTHOLOGUE AFUA_2G10530)-RELATED"/>
    <property type="match status" value="1"/>
</dbReference>
<accession>A0A9W9IGB7</accession>
<dbReference type="InterPro" id="IPR020846">
    <property type="entry name" value="MFS_dom"/>
</dbReference>
<dbReference type="InterPro" id="IPR050930">
    <property type="entry name" value="MFS_Vesicular_Transporter"/>
</dbReference>
<dbReference type="EMBL" id="JAPQKN010000001">
    <property type="protein sequence ID" value="KAJ5177173.1"/>
    <property type="molecule type" value="Genomic_DNA"/>
</dbReference>
<feature type="transmembrane region" description="Helical" evidence="7">
    <location>
        <begin position="366"/>
        <end position="385"/>
    </location>
</feature>
<feature type="transmembrane region" description="Helical" evidence="7">
    <location>
        <begin position="109"/>
        <end position="131"/>
    </location>
</feature>
<evidence type="ECO:0000256" key="2">
    <source>
        <dbReference type="ARBA" id="ARBA00006829"/>
    </source>
</evidence>
<dbReference type="GeneID" id="81424351"/>
<keyword evidence="5 7" id="KW-1133">Transmembrane helix</keyword>
<reference evidence="9" key="2">
    <citation type="journal article" date="2023" name="IMA Fungus">
        <title>Comparative genomic study of the Penicillium genus elucidates a diverse pangenome and 15 lateral gene transfer events.</title>
        <authorList>
            <person name="Petersen C."/>
            <person name="Sorensen T."/>
            <person name="Nielsen M.R."/>
            <person name="Sondergaard T.E."/>
            <person name="Sorensen J.L."/>
            <person name="Fitzpatrick D.A."/>
            <person name="Frisvad J.C."/>
            <person name="Nielsen K.L."/>
        </authorList>
    </citation>
    <scope>NUCLEOTIDE SEQUENCE</scope>
    <source>
        <strain evidence="9">IBT 26290</strain>
    </source>
</reference>